<dbReference type="EMBL" id="VSRR010000650">
    <property type="protein sequence ID" value="MPC18137.1"/>
    <property type="molecule type" value="Genomic_DNA"/>
</dbReference>
<sequence length="54" mass="6366">MIINGILIQKEAERLRIYIEETHGKIISFRVYGKKLQTSQLQQLELRITSDRGH</sequence>
<accession>A0A5B7DA61</accession>
<keyword evidence="2" id="KW-1185">Reference proteome</keyword>
<reference evidence="1 2" key="1">
    <citation type="submission" date="2019-05" db="EMBL/GenBank/DDBJ databases">
        <title>Another draft genome of Portunus trituberculatus and its Hox gene families provides insights of decapod evolution.</title>
        <authorList>
            <person name="Jeong J.-H."/>
            <person name="Song I."/>
            <person name="Kim S."/>
            <person name="Choi T."/>
            <person name="Kim D."/>
            <person name="Ryu S."/>
            <person name="Kim W."/>
        </authorList>
    </citation>
    <scope>NUCLEOTIDE SEQUENCE [LARGE SCALE GENOMIC DNA]</scope>
    <source>
        <tissue evidence="1">Muscle</tissue>
    </source>
</reference>
<evidence type="ECO:0000313" key="1">
    <source>
        <dbReference type="EMBL" id="MPC18137.1"/>
    </source>
</evidence>
<protein>
    <submittedName>
        <fullName evidence="1">Uncharacterized protein</fullName>
    </submittedName>
</protein>
<dbReference type="AlphaFoldDB" id="A0A5B7DA61"/>
<comment type="caution">
    <text evidence="1">The sequence shown here is derived from an EMBL/GenBank/DDBJ whole genome shotgun (WGS) entry which is preliminary data.</text>
</comment>
<dbReference type="Proteomes" id="UP000324222">
    <property type="component" value="Unassembled WGS sequence"/>
</dbReference>
<gene>
    <name evidence="1" type="ORF">E2C01_011013</name>
</gene>
<name>A0A5B7DA61_PORTR</name>
<proteinExistence type="predicted"/>
<evidence type="ECO:0000313" key="2">
    <source>
        <dbReference type="Proteomes" id="UP000324222"/>
    </source>
</evidence>
<organism evidence="1 2">
    <name type="scientific">Portunus trituberculatus</name>
    <name type="common">Swimming crab</name>
    <name type="synonym">Neptunus trituberculatus</name>
    <dbReference type="NCBI Taxonomy" id="210409"/>
    <lineage>
        <taxon>Eukaryota</taxon>
        <taxon>Metazoa</taxon>
        <taxon>Ecdysozoa</taxon>
        <taxon>Arthropoda</taxon>
        <taxon>Crustacea</taxon>
        <taxon>Multicrustacea</taxon>
        <taxon>Malacostraca</taxon>
        <taxon>Eumalacostraca</taxon>
        <taxon>Eucarida</taxon>
        <taxon>Decapoda</taxon>
        <taxon>Pleocyemata</taxon>
        <taxon>Brachyura</taxon>
        <taxon>Eubrachyura</taxon>
        <taxon>Portunoidea</taxon>
        <taxon>Portunidae</taxon>
        <taxon>Portuninae</taxon>
        <taxon>Portunus</taxon>
    </lineage>
</organism>